<protein>
    <submittedName>
        <fullName evidence="3">1,2-diacylglycerol 3-alpha-glucosyltransferase</fullName>
        <ecNumber evidence="3">2.4.1.337</ecNumber>
    </submittedName>
</protein>
<keyword evidence="3" id="KW-0328">Glycosyltransferase</keyword>
<name>A0ABS4K7T3_9CLOT</name>
<dbReference type="InterPro" id="IPR028098">
    <property type="entry name" value="Glyco_trans_4-like_N"/>
</dbReference>
<dbReference type="Proteomes" id="UP001519308">
    <property type="component" value="Unassembled WGS sequence"/>
</dbReference>
<comment type="caution">
    <text evidence="3">The sequence shown here is derived from an EMBL/GenBank/DDBJ whole genome shotgun (WGS) entry which is preliminary data.</text>
</comment>
<evidence type="ECO:0000313" key="4">
    <source>
        <dbReference type="Proteomes" id="UP001519308"/>
    </source>
</evidence>
<accession>A0ABS4K7T3</accession>
<dbReference type="PANTHER" id="PTHR45947">
    <property type="entry name" value="SULFOQUINOVOSYL TRANSFERASE SQD2"/>
    <property type="match status" value="1"/>
</dbReference>
<feature type="domain" description="Glycosyltransferase subfamily 4-like N-terminal" evidence="2">
    <location>
        <begin position="14"/>
        <end position="182"/>
    </location>
</feature>
<sequence length="388" mass="44252">MKILITSDTYSPMVNGVVTSTINLCKELRKQGHDVRILTLSSNGKSYLEDNIYFLRSIAIKVYPGARIGATIKDSLIKEIIQWGPDIVHSQTEFTTLIYARYIVKKLSIPHVHTYHTMYEDYLKYVFKGRLITKENLKKIVRRILNKVDLVITPTTKVKETLISYGVYTHISVVPSGIDLSRFMIDLLDEEKEKLKIKFQIHKDDKVIVYVGRIGEEKNIEEVISNFAELTNLDKKVKLIIVGGGPYLEVLKGVARDHKVEDRIIFTGMISPEEIYKYYKMGDVFVTASTSETQGLTYIEALSCGIPVLCKYDQCIDNVVINDHNGFAYNTKEEFVMEALKILNDAAYRNKLSQNAIGKATEYSKEAFGSKIFKQYEIVKVLKVTVTK</sequence>
<feature type="domain" description="Glycosyl transferase family 1" evidence="1">
    <location>
        <begin position="192"/>
        <end position="357"/>
    </location>
</feature>
<reference evidence="3 4" key="1">
    <citation type="submission" date="2021-03" db="EMBL/GenBank/DDBJ databases">
        <title>Genomic Encyclopedia of Type Strains, Phase IV (KMG-IV): sequencing the most valuable type-strain genomes for metagenomic binning, comparative biology and taxonomic classification.</title>
        <authorList>
            <person name="Goeker M."/>
        </authorList>
    </citation>
    <scope>NUCLEOTIDE SEQUENCE [LARGE SCALE GENOMIC DNA]</scope>
    <source>
        <strain evidence="3 4">DSM 28650</strain>
    </source>
</reference>
<keyword evidence="3" id="KW-0808">Transferase</keyword>
<dbReference type="Gene3D" id="3.40.50.2000">
    <property type="entry name" value="Glycogen Phosphorylase B"/>
    <property type="match status" value="2"/>
</dbReference>
<evidence type="ECO:0000313" key="3">
    <source>
        <dbReference type="EMBL" id="MBP2023840.1"/>
    </source>
</evidence>
<dbReference type="SUPFAM" id="SSF53756">
    <property type="entry name" value="UDP-Glycosyltransferase/glycogen phosphorylase"/>
    <property type="match status" value="1"/>
</dbReference>
<organism evidence="3 4">
    <name type="scientific">Clostridium punense</name>
    <dbReference type="NCBI Taxonomy" id="1054297"/>
    <lineage>
        <taxon>Bacteria</taxon>
        <taxon>Bacillati</taxon>
        <taxon>Bacillota</taxon>
        <taxon>Clostridia</taxon>
        <taxon>Eubacteriales</taxon>
        <taxon>Clostridiaceae</taxon>
        <taxon>Clostridium</taxon>
    </lineage>
</organism>
<dbReference type="Pfam" id="PF13439">
    <property type="entry name" value="Glyco_transf_4"/>
    <property type="match status" value="1"/>
</dbReference>
<evidence type="ECO:0000259" key="2">
    <source>
        <dbReference type="Pfam" id="PF13439"/>
    </source>
</evidence>
<gene>
    <name evidence="3" type="ORF">J2Z44_003682</name>
</gene>
<dbReference type="EC" id="2.4.1.337" evidence="3"/>
<proteinExistence type="predicted"/>
<dbReference type="GO" id="GO:0047228">
    <property type="term" value="F:1,2-diacylglycerol 3-glucosyltransferase activity"/>
    <property type="evidence" value="ECO:0007669"/>
    <property type="project" value="UniProtKB-EC"/>
</dbReference>
<dbReference type="Pfam" id="PF00534">
    <property type="entry name" value="Glycos_transf_1"/>
    <property type="match status" value="1"/>
</dbReference>
<dbReference type="PANTHER" id="PTHR45947:SF3">
    <property type="entry name" value="SULFOQUINOVOSYL TRANSFERASE SQD2"/>
    <property type="match status" value="1"/>
</dbReference>
<evidence type="ECO:0000259" key="1">
    <source>
        <dbReference type="Pfam" id="PF00534"/>
    </source>
</evidence>
<dbReference type="EMBL" id="JAGGLL010000039">
    <property type="protein sequence ID" value="MBP2023840.1"/>
    <property type="molecule type" value="Genomic_DNA"/>
</dbReference>
<keyword evidence="4" id="KW-1185">Reference proteome</keyword>
<dbReference type="CDD" id="cd03817">
    <property type="entry name" value="GT4_UGDG-like"/>
    <property type="match status" value="1"/>
</dbReference>
<dbReference type="InterPro" id="IPR001296">
    <property type="entry name" value="Glyco_trans_1"/>
</dbReference>
<dbReference type="RefSeq" id="WP_021285797.1">
    <property type="nucleotide sequence ID" value="NZ_JAGGLL010000039.1"/>
</dbReference>
<dbReference type="InterPro" id="IPR050194">
    <property type="entry name" value="Glycosyltransferase_grp1"/>
</dbReference>